<proteinExistence type="predicted"/>
<keyword evidence="1" id="KW-0067">ATP-binding</keyword>
<dbReference type="SUPFAM" id="SSF52540">
    <property type="entry name" value="P-loop containing nucleoside triphosphate hydrolases"/>
    <property type="match status" value="1"/>
</dbReference>
<keyword evidence="2" id="KW-1185">Reference proteome</keyword>
<evidence type="ECO:0000313" key="1">
    <source>
        <dbReference type="EMBL" id="MCV2889770.1"/>
    </source>
</evidence>
<protein>
    <submittedName>
        <fullName evidence="1">ATP-binding protein</fullName>
    </submittedName>
</protein>
<dbReference type="Proteomes" id="UP001320899">
    <property type="component" value="Unassembled WGS sequence"/>
</dbReference>
<dbReference type="RefSeq" id="WP_263829488.1">
    <property type="nucleotide sequence ID" value="NZ_JAOWLB010000012.1"/>
</dbReference>
<name>A0ABT3AM57_9RHOB</name>
<keyword evidence="1" id="KW-0547">Nucleotide-binding</keyword>
<dbReference type="GO" id="GO:0005524">
    <property type="term" value="F:ATP binding"/>
    <property type="evidence" value="ECO:0007669"/>
    <property type="project" value="UniProtKB-KW"/>
</dbReference>
<gene>
    <name evidence="1" type="ORF">OE747_15610</name>
</gene>
<organism evidence="1 2">
    <name type="scientific">Ruegeria aquimaris</name>
    <dbReference type="NCBI Taxonomy" id="2984333"/>
    <lineage>
        <taxon>Bacteria</taxon>
        <taxon>Pseudomonadati</taxon>
        <taxon>Pseudomonadota</taxon>
        <taxon>Alphaproteobacteria</taxon>
        <taxon>Rhodobacterales</taxon>
        <taxon>Roseobacteraceae</taxon>
        <taxon>Ruegeria</taxon>
    </lineage>
</organism>
<evidence type="ECO:0000313" key="2">
    <source>
        <dbReference type="Proteomes" id="UP001320899"/>
    </source>
</evidence>
<accession>A0ABT3AM57</accession>
<dbReference type="Gene3D" id="3.40.50.300">
    <property type="entry name" value="P-loop containing nucleotide triphosphate hydrolases"/>
    <property type="match status" value="1"/>
</dbReference>
<sequence>MLHEGCGEKMDRAKAELHFLCGKIAAGKSTLSRSLAARHRAVILSEDDWLHILYSEELRTIPDYLRLSTRLKQAVAPHVLKLLSAGVTVILDFPANTVEQRRWMRALADSSAVPHTLHYLDVQDEVCKARLRRRNVAGDHNFKVTDAQFEQITRHFVAPTAEEGFNIVVHT</sequence>
<reference evidence="1 2" key="1">
    <citation type="submission" date="2022-10" db="EMBL/GenBank/DDBJ databases">
        <title>Ruegeria sp. nov., isolated from ocean surface sediments.</title>
        <authorList>
            <person name="He W."/>
            <person name="Xue H.-P."/>
            <person name="Zhang D.-F."/>
        </authorList>
    </citation>
    <scope>NUCLEOTIDE SEQUENCE [LARGE SCALE GENOMIC DNA]</scope>
    <source>
        <strain evidence="1 2">XHP0148</strain>
    </source>
</reference>
<dbReference type="EMBL" id="JAOWLB010000012">
    <property type="protein sequence ID" value="MCV2889770.1"/>
    <property type="molecule type" value="Genomic_DNA"/>
</dbReference>
<dbReference type="InterPro" id="IPR027417">
    <property type="entry name" value="P-loop_NTPase"/>
</dbReference>
<dbReference type="Pfam" id="PF13671">
    <property type="entry name" value="AAA_33"/>
    <property type="match status" value="1"/>
</dbReference>
<comment type="caution">
    <text evidence="1">The sequence shown here is derived from an EMBL/GenBank/DDBJ whole genome shotgun (WGS) entry which is preliminary data.</text>
</comment>